<dbReference type="AlphaFoldDB" id="A0A1B0B0W2"/>
<organism evidence="7 8">
    <name type="scientific">Glossina palpalis gambiensis</name>
    <dbReference type="NCBI Taxonomy" id="67801"/>
    <lineage>
        <taxon>Eukaryota</taxon>
        <taxon>Metazoa</taxon>
        <taxon>Ecdysozoa</taxon>
        <taxon>Arthropoda</taxon>
        <taxon>Hexapoda</taxon>
        <taxon>Insecta</taxon>
        <taxon>Pterygota</taxon>
        <taxon>Neoptera</taxon>
        <taxon>Endopterygota</taxon>
        <taxon>Diptera</taxon>
        <taxon>Brachycera</taxon>
        <taxon>Muscomorpha</taxon>
        <taxon>Hippoboscoidea</taxon>
        <taxon>Glossinidae</taxon>
        <taxon>Glossina</taxon>
    </lineage>
</organism>
<dbReference type="PRINTS" id="PR01273">
    <property type="entry name" value="INVTBRTCOLOR"/>
</dbReference>
<dbReference type="InterPro" id="IPR012674">
    <property type="entry name" value="Calycin"/>
</dbReference>
<dbReference type="EnsemblMetazoa" id="GPPI015120-RA">
    <property type="protein sequence ID" value="GPPI015120-PA"/>
    <property type="gene ID" value="GPPI015120"/>
</dbReference>
<dbReference type="EMBL" id="JXJN01006858">
    <property type="status" value="NOT_ANNOTATED_CDS"/>
    <property type="molecule type" value="Genomic_DNA"/>
</dbReference>
<reference evidence="7" key="2">
    <citation type="submission" date="2020-05" db="UniProtKB">
        <authorList>
            <consortium name="EnsemblMetazoa"/>
        </authorList>
    </citation>
    <scope>IDENTIFICATION</scope>
    <source>
        <strain evidence="7">IAEA</strain>
    </source>
</reference>
<evidence type="ECO:0000256" key="3">
    <source>
        <dbReference type="ARBA" id="ARBA00022729"/>
    </source>
</evidence>
<dbReference type="GO" id="GO:0030682">
    <property type="term" value="P:symbiont-mediated perturbation of host defenses"/>
    <property type="evidence" value="ECO:0007669"/>
    <property type="project" value="InterPro"/>
</dbReference>
<dbReference type="GO" id="GO:0005737">
    <property type="term" value="C:cytoplasm"/>
    <property type="evidence" value="ECO:0007669"/>
    <property type="project" value="TreeGrafter"/>
</dbReference>
<feature type="chain" id="PRO_5013436420" description="Lipocalin/cytosolic fatty-acid binding domain-containing protein" evidence="6">
    <location>
        <begin position="20"/>
        <end position="216"/>
    </location>
</feature>
<keyword evidence="8" id="KW-1185">Reference proteome</keyword>
<keyword evidence="4" id="KW-1015">Disulfide bond</keyword>
<evidence type="ECO:0000313" key="8">
    <source>
        <dbReference type="Proteomes" id="UP000092460"/>
    </source>
</evidence>
<dbReference type="GO" id="GO:0031409">
    <property type="term" value="F:pigment binding"/>
    <property type="evidence" value="ECO:0007669"/>
    <property type="project" value="InterPro"/>
</dbReference>
<dbReference type="Gene3D" id="2.40.128.20">
    <property type="match status" value="1"/>
</dbReference>
<dbReference type="InterPro" id="IPR005657">
    <property type="entry name" value="Triabi/Procalin"/>
</dbReference>
<comment type="similarity">
    <text evidence="5">Belongs to the calycin superfamily. Triabin family.</text>
</comment>
<comment type="subcellular location">
    <subcellularLocation>
        <location evidence="1">Secreted</location>
    </subcellularLocation>
</comment>
<reference evidence="8" key="1">
    <citation type="submission" date="2015-01" db="EMBL/GenBank/DDBJ databases">
        <authorList>
            <person name="Aksoy S."/>
            <person name="Warren W."/>
            <person name="Wilson R.K."/>
        </authorList>
    </citation>
    <scope>NUCLEOTIDE SEQUENCE [LARGE SCALE GENOMIC DNA]</scope>
    <source>
        <strain evidence="8">IAEA</strain>
    </source>
</reference>
<dbReference type="Pfam" id="PF03973">
    <property type="entry name" value="Triabin"/>
    <property type="match status" value="1"/>
</dbReference>
<evidence type="ECO:0000256" key="2">
    <source>
        <dbReference type="ARBA" id="ARBA00022525"/>
    </source>
</evidence>
<dbReference type="GO" id="GO:0000302">
    <property type="term" value="P:response to reactive oxygen species"/>
    <property type="evidence" value="ECO:0007669"/>
    <property type="project" value="TreeGrafter"/>
</dbReference>
<feature type="signal peptide" evidence="6">
    <location>
        <begin position="1"/>
        <end position="19"/>
    </location>
</feature>
<protein>
    <recommendedName>
        <fullName evidence="9">Lipocalin/cytosolic fatty-acid binding domain-containing protein</fullName>
    </recommendedName>
</protein>
<keyword evidence="3 6" id="KW-0732">Signal</keyword>
<dbReference type="InterPro" id="IPR003057">
    <property type="entry name" value="Invtbrt_color"/>
</dbReference>
<proteinExistence type="inferred from homology"/>
<dbReference type="VEuPathDB" id="VectorBase:GPPI015120"/>
<keyword evidence="2" id="KW-0964">Secreted</keyword>
<evidence type="ECO:0000313" key="7">
    <source>
        <dbReference type="EnsemblMetazoa" id="GPPI015120-PA"/>
    </source>
</evidence>
<comment type="similarity">
    <text evidence="6">Belongs to the calycin superfamily. Lipocalin family.</text>
</comment>
<evidence type="ECO:0008006" key="9">
    <source>
        <dbReference type="Google" id="ProtNLM"/>
    </source>
</evidence>
<name>A0A1B0B0W2_9MUSC</name>
<sequence>MNMLMNVRISLLFCLFTNALIFGQIPFPKSCQNVEIMKDFDVNKYMGKWYAYLTYPYTWYTGIKCLHHTYENEKNGLITINTSSYFELTNYTNEYSTTAQMEGSEGLLKLNHMNSLYSSCIKEISDYIILGTDYDNWSVVYSCKNFTSLMHTEMVWILTRQRQPDMDAIKKAQRVMSNNDVSVKFLVSMSQTNCPDDETDVELNLTDRTVSVLSRP</sequence>
<dbReference type="InterPro" id="IPR022271">
    <property type="entry name" value="Lipocalin_ApoD"/>
</dbReference>
<evidence type="ECO:0000256" key="6">
    <source>
        <dbReference type="PIRNR" id="PIRNR036893"/>
    </source>
</evidence>
<dbReference type="GO" id="GO:0005576">
    <property type="term" value="C:extracellular region"/>
    <property type="evidence" value="ECO:0007669"/>
    <property type="project" value="UniProtKB-SubCell"/>
</dbReference>
<evidence type="ECO:0000256" key="1">
    <source>
        <dbReference type="ARBA" id="ARBA00004613"/>
    </source>
</evidence>
<dbReference type="PIRSF" id="PIRSF036893">
    <property type="entry name" value="Lipocalin_ApoD"/>
    <property type="match status" value="1"/>
</dbReference>
<evidence type="ECO:0000256" key="5">
    <source>
        <dbReference type="ARBA" id="ARBA00034121"/>
    </source>
</evidence>
<evidence type="ECO:0000256" key="4">
    <source>
        <dbReference type="ARBA" id="ARBA00023157"/>
    </source>
</evidence>
<dbReference type="GO" id="GO:0006629">
    <property type="term" value="P:lipid metabolic process"/>
    <property type="evidence" value="ECO:0007669"/>
    <property type="project" value="TreeGrafter"/>
</dbReference>
<accession>A0A1B0B0W2</accession>
<dbReference type="Proteomes" id="UP000092460">
    <property type="component" value="Unassembled WGS sequence"/>
</dbReference>
<dbReference type="PANTHER" id="PTHR10612">
    <property type="entry name" value="APOLIPOPROTEIN D"/>
    <property type="match status" value="1"/>
</dbReference>
<dbReference type="EMBL" id="JXJN01006859">
    <property type="status" value="NOT_ANNOTATED_CDS"/>
    <property type="molecule type" value="Genomic_DNA"/>
</dbReference>
<dbReference type="SUPFAM" id="SSF50814">
    <property type="entry name" value="Lipocalins"/>
    <property type="match status" value="1"/>
</dbReference>
<dbReference type="PANTHER" id="PTHR10612:SF34">
    <property type="entry name" value="APOLIPOPROTEIN D"/>
    <property type="match status" value="1"/>
</dbReference>